<evidence type="ECO:0000313" key="1">
    <source>
        <dbReference type="EMBL" id="PWF49250.1"/>
    </source>
</evidence>
<keyword evidence="2" id="KW-1185">Reference proteome</keyword>
<protein>
    <submittedName>
        <fullName evidence="1">Uncharacterized protein</fullName>
    </submittedName>
</protein>
<evidence type="ECO:0000313" key="2">
    <source>
        <dbReference type="Proteomes" id="UP000241421"/>
    </source>
</evidence>
<proteinExistence type="predicted"/>
<sequence>MDSVIKENVIKGGVINDGVIRDGVLAVARRGRTSAEALGYFRLALGLHYLAGLVTPETLDFKQIDRRYNRLIYQLIGGGHSITSVLQFMSGEKVVPVLECARFHAAFAQFCPGVPVATIPFLLSLNLGVAKNISRIDIGGPVLDWIERHTPAPASAPPASDA</sequence>
<accession>A0A2U2HP18</accession>
<name>A0A2U2HP18_9BURK</name>
<dbReference type="RefSeq" id="WP_106756879.1">
    <property type="nucleotide sequence ID" value="NZ_PXWF02000102.1"/>
</dbReference>
<dbReference type="OrthoDB" id="8702451at2"/>
<dbReference type="Proteomes" id="UP000241421">
    <property type="component" value="Unassembled WGS sequence"/>
</dbReference>
<reference evidence="1 2" key="1">
    <citation type="submission" date="2018-04" db="EMBL/GenBank/DDBJ databases">
        <title>Massilia violaceinigra sp. nov., a novel purple-pigmented bacterium isolated from Tianshan glacier, Xinjiang, China.</title>
        <authorList>
            <person name="Wang H."/>
        </authorList>
    </citation>
    <scope>NUCLEOTIDE SEQUENCE [LARGE SCALE GENOMIC DNA]</scope>
    <source>
        <strain evidence="1 2">B448-2</strain>
    </source>
</reference>
<gene>
    <name evidence="1" type="ORF">C7C56_007545</name>
</gene>
<comment type="caution">
    <text evidence="1">The sequence shown here is derived from an EMBL/GenBank/DDBJ whole genome shotgun (WGS) entry which is preliminary data.</text>
</comment>
<dbReference type="AlphaFoldDB" id="A0A2U2HP18"/>
<dbReference type="EMBL" id="PXWF02000102">
    <property type="protein sequence ID" value="PWF49250.1"/>
    <property type="molecule type" value="Genomic_DNA"/>
</dbReference>
<organism evidence="1 2">
    <name type="scientific">Massilia glaciei</name>
    <dbReference type="NCBI Taxonomy" id="1524097"/>
    <lineage>
        <taxon>Bacteria</taxon>
        <taxon>Pseudomonadati</taxon>
        <taxon>Pseudomonadota</taxon>
        <taxon>Betaproteobacteria</taxon>
        <taxon>Burkholderiales</taxon>
        <taxon>Oxalobacteraceae</taxon>
        <taxon>Telluria group</taxon>
        <taxon>Massilia</taxon>
    </lineage>
</organism>